<dbReference type="Gene3D" id="1.10.10.60">
    <property type="entry name" value="Homeodomain-like"/>
    <property type="match status" value="1"/>
</dbReference>
<dbReference type="GO" id="GO:0003677">
    <property type="term" value="F:DNA binding"/>
    <property type="evidence" value="ECO:0007669"/>
    <property type="project" value="UniProtKB-UniRule"/>
</dbReference>
<dbReference type="Proteomes" id="UP000252797">
    <property type="component" value="Unassembled WGS sequence"/>
</dbReference>
<evidence type="ECO:0000259" key="5">
    <source>
        <dbReference type="PROSITE" id="PS50977"/>
    </source>
</evidence>
<dbReference type="AlphaFoldDB" id="A0A367CCY1"/>
<keyword evidence="2 4" id="KW-0238">DNA-binding</keyword>
<dbReference type="InterPro" id="IPR001647">
    <property type="entry name" value="HTH_TetR"/>
</dbReference>
<dbReference type="PROSITE" id="PS50977">
    <property type="entry name" value="HTH_TETR_2"/>
    <property type="match status" value="1"/>
</dbReference>
<evidence type="ECO:0000313" key="8">
    <source>
        <dbReference type="Proteomes" id="UP000252797"/>
    </source>
</evidence>
<protein>
    <submittedName>
        <fullName evidence="6">TetR family transcriptional regulator</fullName>
    </submittedName>
</protein>
<evidence type="ECO:0000313" key="9">
    <source>
        <dbReference type="Proteomes" id="UP000254070"/>
    </source>
</evidence>
<reference evidence="7 9" key="2">
    <citation type="submission" date="2018-06" db="EMBL/GenBank/DDBJ databases">
        <authorList>
            <consortium name="Pathogen Informatics"/>
            <person name="Doyle S."/>
        </authorList>
    </citation>
    <scope>NUCLEOTIDE SEQUENCE [LARGE SCALE GENOMIC DNA]</scope>
    <source>
        <strain evidence="7 9">NCTC8129</strain>
    </source>
</reference>
<evidence type="ECO:0000256" key="4">
    <source>
        <dbReference type="PROSITE-ProRule" id="PRU00335"/>
    </source>
</evidence>
<dbReference type="Pfam" id="PF02909">
    <property type="entry name" value="TetR_C_1"/>
    <property type="match status" value="1"/>
</dbReference>
<dbReference type="InterPro" id="IPR009057">
    <property type="entry name" value="Homeodomain-like_sf"/>
</dbReference>
<dbReference type="Pfam" id="PF00440">
    <property type="entry name" value="TetR_N"/>
    <property type="match status" value="1"/>
</dbReference>
<name>A0A367CCY1_9ENTE</name>
<accession>A0A367CCY1</accession>
<proteinExistence type="predicted"/>
<organism evidence="6 8">
    <name type="scientific">Enterococcus durans</name>
    <dbReference type="NCBI Taxonomy" id="53345"/>
    <lineage>
        <taxon>Bacteria</taxon>
        <taxon>Bacillati</taxon>
        <taxon>Bacillota</taxon>
        <taxon>Bacilli</taxon>
        <taxon>Lactobacillales</taxon>
        <taxon>Enterococcaceae</taxon>
        <taxon>Enterococcus</taxon>
    </lineage>
</organism>
<sequence>METKLSQEIIIQTAFAILAETQELSKLSMRNLAFKANVKAPAIYWYFKNKQELLQKMAESMEDQLVIPAIQLSWEERLFQFMENYYDLYTTFPCGAELEINTIPAYSSRLEHLEMMIQTLMQAGFSVTQSRQAVSSLHNLLIGQLMDHQHEQQLRQKIIAGNPSLKTAILTMKNYVEENELTGLKASITAHQHAESEKKLFLSSISIYIEGLKHINFKG</sequence>
<evidence type="ECO:0000256" key="1">
    <source>
        <dbReference type="ARBA" id="ARBA00023015"/>
    </source>
</evidence>
<feature type="domain" description="HTH tetR-type" evidence="5">
    <location>
        <begin position="4"/>
        <end position="65"/>
    </location>
</feature>
<dbReference type="SUPFAM" id="SSF46689">
    <property type="entry name" value="Homeodomain-like"/>
    <property type="match status" value="1"/>
</dbReference>
<dbReference type="GO" id="GO:0045892">
    <property type="term" value="P:negative regulation of DNA-templated transcription"/>
    <property type="evidence" value="ECO:0007669"/>
    <property type="project" value="InterPro"/>
</dbReference>
<dbReference type="EMBL" id="UGIF01000002">
    <property type="protein sequence ID" value="STP28625.1"/>
    <property type="molecule type" value="Genomic_DNA"/>
</dbReference>
<feature type="DNA-binding region" description="H-T-H motif" evidence="4">
    <location>
        <begin position="28"/>
        <end position="47"/>
    </location>
</feature>
<keyword evidence="1" id="KW-0805">Transcription regulation</keyword>
<evidence type="ECO:0000313" key="7">
    <source>
        <dbReference type="EMBL" id="STP28625.1"/>
    </source>
</evidence>
<dbReference type="Proteomes" id="UP000254070">
    <property type="component" value="Unassembled WGS sequence"/>
</dbReference>
<dbReference type="STRING" id="53345.LIU_02530"/>
<keyword evidence="3" id="KW-0804">Transcription</keyword>
<dbReference type="SUPFAM" id="SSF48498">
    <property type="entry name" value="Tetracyclin repressor-like, C-terminal domain"/>
    <property type="match status" value="1"/>
</dbReference>
<evidence type="ECO:0000256" key="2">
    <source>
        <dbReference type="ARBA" id="ARBA00023125"/>
    </source>
</evidence>
<reference evidence="6 8" key="1">
    <citation type="submission" date="2015-06" db="EMBL/GenBank/DDBJ databases">
        <title>The Genome Sequence of Enterococcus durans 4EA1.</title>
        <authorList>
            <consortium name="The Broad Institute Genomics Platform"/>
            <consortium name="The Broad Institute Genome Sequencing Center for Infectious Disease"/>
            <person name="Earl A.M."/>
            <person name="Van Tyne D."/>
            <person name="Lebreton F."/>
            <person name="Saavedra J.T."/>
            <person name="Gilmore M.S."/>
            <person name="Manson Mcguire A."/>
            <person name="Clock S."/>
            <person name="Crupain M."/>
            <person name="Rangan U."/>
            <person name="Young S."/>
            <person name="Abouelleil A."/>
            <person name="Cao P."/>
            <person name="Chapman S.B."/>
            <person name="Griggs A."/>
            <person name="Priest M."/>
            <person name="Shea T."/>
            <person name="Wortman J."/>
            <person name="Nusbaum C."/>
            <person name="Birren B."/>
        </authorList>
    </citation>
    <scope>NUCLEOTIDE SEQUENCE [LARGE SCALE GENOMIC DNA]</scope>
    <source>
        <strain evidence="6 8">4EA1</strain>
    </source>
</reference>
<evidence type="ECO:0000256" key="3">
    <source>
        <dbReference type="ARBA" id="ARBA00023163"/>
    </source>
</evidence>
<gene>
    <name evidence="7" type="primary">tetR</name>
    <name evidence="6" type="ORF">EA71_03111</name>
    <name evidence="7" type="ORF">NCTC8129_00764</name>
</gene>
<dbReference type="Gene3D" id="1.10.357.10">
    <property type="entry name" value="Tetracycline Repressor, domain 2"/>
    <property type="match status" value="1"/>
</dbReference>
<evidence type="ECO:0000313" key="6">
    <source>
        <dbReference type="EMBL" id="RCA09413.1"/>
    </source>
</evidence>
<dbReference type="EMBL" id="LEPB01000010">
    <property type="protein sequence ID" value="RCA09413.1"/>
    <property type="molecule type" value="Genomic_DNA"/>
</dbReference>
<dbReference type="InterPro" id="IPR004111">
    <property type="entry name" value="Repressor_TetR_C"/>
</dbReference>
<dbReference type="InterPro" id="IPR036271">
    <property type="entry name" value="Tet_transcr_reg_TetR-rel_C_sf"/>
</dbReference>
<dbReference type="RefSeq" id="WP_113846504.1">
    <property type="nucleotide sequence ID" value="NZ_CABGIZ010000015.1"/>
</dbReference>